<organism evidence="2 4">
    <name type="scientific">Oryza sativa subsp. japonica</name>
    <name type="common">Rice</name>
    <dbReference type="NCBI Taxonomy" id="39947"/>
    <lineage>
        <taxon>Eukaryota</taxon>
        <taxon>Viridiplantae</taxon>
        <taxon>Streptophyta</taxon>
        <taxon>Embryophyta</taxon>
        <taxon>Tracheophyta</taxon>
        <taxon>Spermatophyta</taxon>
        <taxon>Magnoliopsida</taxon>
        <taxon>Liliopsida</taxon>
        <taxon>Poales</taxon>
        <taxon>Poaceae</taxon>
        <taxon>BOP clade</taxon>
        <taxon>Oryzoideae</taxon>
        <taxon>Oryzeae</taxon>
        <taxon>Oryzinae</taxon>
        <taxon>Oryza</taxon>
        <taxon>Oryza sativa</taxon>
    </lineage>
</organism>
<dbReference type="Proteomes" id="UP000000763">
    <property type="component" value="Chromosome 3"/>
</dbReference>
<evidence type="ECO:0000313" key="4">
    <source>
        <dbReference type="Proteomes" id="UP000000763"/>
    </source>
</evidence>
<dbReference type="Gene3D" id="3.10.10.10">
    <property type="entry name" value="HIV Type 1 Reverse Transcriptase, subunit A, domain 1"/>
    <property type="match status" value="1"/>
</dbReference>
<dbReference type="SUPFAM" id="SSF56672">
    <property type="entry name" value="DNA/RNA polymerases"/>
    <property type="match status" value="1"/>
</dbReference>
<evidence type="ECO:0000313" key="3">
    <source>
        <dbReference type="EMBL" id="AAT85793.1"/>
    </source>
</evidence>
<sequence length="397" mass="43904">MGLPSLALTQAPASLCGFGGEAVQVLGQAQLLVAFGIGKNRREEQILFDIVDIPYNYNAIFGRATLNKFEAISHHNYLKLKMPGPAGVIVVGGVSIDLIMHHLAVKPDAKPRKQKLRKMSADRQEAAKAEVQQLLKAGVIQEMDHPDWLANPVLSQVLADFVAEWTPAFDPEPEPVEQPWVMYSDGLWSHKGAGATAVLTSPGGVPIRYAARLHFDTTNNAAEYEAILLGLKNAKALGVRHLLIRTDSKLVASHVDKSFEAKEEGLKKYLEAVRSMEKCFTGITVEHLPRDQNEEVELGEDPEDWRPPFIRYLKSGWLPEDEAEAKSLQLRAAKYKMVSGQLYRSGVLQPLLRCISFAEVEEMAKEIHQGLCGCGDYGTPYPHGMVIRLAIGDDLYL</sequence>
<accession>Q10IW5</accession>
<dbReference type="InterPro" id="IPR002156">
    <property type="entry name" value="RNaseH_domain"/>
</dbReference>
<dbReference type="EMBL" id="AC093180">
    <property type="protein sequence ID" value="AAL93069.1"/>
    <property type="molecule type" value="Genomic_DNA"/>
</dbReference>
<name>Q10IW5_ORYSJ</name>
<dbReference type="CDD" id="cd09279">
    <property type="entry name" value="RNase_HI_like"/>
    <property type="match status" value="1"/>
</dbReference>
<reference evidence="4" key="5">
    <citation type="journal article" date="2008" name="Nucleic Acids Res.">
        <title>The rice annotation project database (RAP-DB): 2008 update.</title>
        <authorList>
            <consortium name="The rice annotation project (RAP)"/>
        </authorList>
    </citation>
    <scope>GENOME REANNOTATION</scope>
    <source>
        <strain evidence="4">cv. Nipponbare</strain>
    </source>
</reference>
<reference evidence="2" key="3">
    <citation type="submission" date="2006-01" db="EMBL/GenBank/DDBJ databases">
        <title>Oryza sativa chromosome 3 BAC OJ1004_D04 genomic sequence.</title>
        <authorList>
            <person name="Buell C.R."/>
            <person name="Yuan Q."/>
            <person name="Ouyang S."/>
            <person name="Liu J."/>
            <person name="Gansberger K."/>
            <person name="Kim M.M."/>
            <person name="Overton II L.L."/>
            <person name="Bera J.J."/>
            <person name="Tsitrin T."/>
            <person name="Krol M.I."/>
            <person name="Jarrahi B.B."/>
            <person name="Jin S.S."/>
            <person name="Koo H."/>
            <person name="Zismann V."/>
            <person name="Hsiao J."/>
            <person name="Blunt S."/>
            <person name="Vanaken S.S."/>
            <person name="Utterback T.T."/>
            <person name="Feldblyum T.V."/>
            <person name="Yang Q.Q."/>
            <person name="Haas B.J."/>
            <person name="Suh B.B."/>
            <person name="Peterson J.J."/>
            <person name="Quackenbush J."/>
            <person name="White O."/>
            <person name="Salzberg S.L."/>
            <person name="Fraser C.M."/>
        </authorList>
    </citation>
    <scope>NUCLEOTIDE SEQUENCE</scope>
</reference>
<dbReference type="AlphaFoldDB" id="Q10IW5"/>
<dbReference type="Pfam" id="PF13456">
    <property type="entry name" value="RVT_3"/>
    <property type="match status" value="1"/>
</dbReference>
<evidence type="ECO:0000313" key="2">
    <source>
        <dbReference type="EMBL" id="AAL93069.1"/>
    </source>
</evidence>
<dbReference type="EMBL" id="AC105743">
    <property type="protein sequence ID" value="AAT85793.1"/>
    <property type="molecule type" value="Genomic_DNA"/>
</dbReference>
<dbReference type="InterPro" id="IPR043502">
    <property type="entry name" value="DNA/RNA_pol_sf"/>
</dbReference>
<dbReference type="InterPro" id="IPR036397">
    <property type="entry name" value="RNaseH_sf"/>
</dbReference>
<dbReference type="Gene3D" id="3.30.420.10">
    <property type="entry name" value="Ribonuclease H-like superfamily/Ribonuclease H"/>
    <property type="match status" value="1"/>
</dbReference>
<reference evidence="2" key="1">
    <citation type="submission" date="2002-03" db="EMBL/GenBank/DDBJ databases">
        <authorList>
            <person name="Buell R."/>
        </authorList>
    </citation>
    <scope>NUCLEOTIDE SEQUENCE</scope>
</reference>
<dbReference type="GO" id="GO:0003676">
    <property type="term" value="F:nucleic acid binding"/>
    <property type="evidence" value="ECO:0007669"/>
    <property type="project" value="InterPro"/>
</dbReference>
<proteinExistence type="predicted"/>
<dbReference type="PANTHER" id="PTHR48475">
    <property type="entry name" value="RIBONUCLEASE H"/>
    <property type="match status" value="1"/>
</dbReference>
<reference evidence="4" key="2">
    <citation type="journal article" date="2005" name="Nature">
        <title>The map-based sequence of the rice genome.</title>
        <authorList>
            <consortium name="International rice genome sequencing project (IRGSP)"/>
            <person name="Matsumoto T."/>
            <person name="Wu J."/>
            <person name="Kanamori H."/>
            <person name="Katayose Y."/>
            <person name="Fujisawa M."/>
            <person name="Namiki N."/>
            <person name="Mizuno H."/>
            <person name="Yamamoto K."/>
            <person name="Antonio B.A."/>
            <person name="Baba T."/>
            <person name="Sakata K."/>
            <person name="Nagamura Y."/>
            <person name="Aoki H."/>
            <person name="Arikawa K."/>
            <person name="Arita K."/>
            <person name="Bito T."/>
            <person name="Chiden Y."/>
            <person name="Fujitsuka N."/>
            <person name="Fukunaka R."/>
            <person name="Hamada M."/>
            <person name="Harada C."/>
            <person name="Hayashi A."/>
            <person name="Hijishita S."/>
            <person name="Honda M."/>
            <person name="Hosokawa S."/>
            <person name="Ichikawa Y."/>
            <person name="Idonuma A."/>
            <person name="Iijima M."/>
            <person name="Ikeda M."/>
            <person name="Ikeno M."/>
            <person name="Ito K."/>
            <person name="Ito S."/>
            <person name="Ito T."/>
            <person name="Ito Y."/>
            <person name="Ito Y."/>
            <person name="Iwabuchi A."/>
            <person name="Kamiya K."/>
            <person name="Karasawa W."/>
            <person name="Kurita K."/>
            <person name="Katagiri S."/>
            <person name="Kikuta A."/>
            <person name="Kobayashi H."/>
            <person name="Kobayashi N."/>
            <person name="Machita K."/>
            <person name="Maehara T."/>
            <person name="Masukawa M."/>
            <person name="Mizubayashi T."/>
            <person name="Mukai Y."/>
            <person name="Nagasaki H."/>
            <person name="Nagata Y."/>
            <person name="Naito S."/>
            <person name="Nakashima M."/>
            <person name="Nakama Y."/>
            <person name="Nakamichi Y."/>
            <person name="Nakamura M."/>
            <person name="Meguro A."/>
            <person name="Negishi M."/>
            <person name="Ohta I."/>
            <person name="Ohta T."/>
            <person name="Okamoto M."/>
            <person name="Ono N."/>
            <person name="Saji S."/>
            <person name="Sakaguchi M."/>
            <person name="Sakai K."/>
            <person name="Shibata M."/>
            <person name="Shimokawa T."/>
            <person name="Song J."/>
            <person name="Takazaki Y."/>
            <person name="Terasawa K."/>
            <person name="Tsugane M."/>
            <person name="Tsuji K."/>
            <person name="Ueda S."/>
            <person name="Waki K."/>
            <person name="Yamagata H."/>
            <person name="Yamamoto M."/>
            <person name="Yamamoto S."/>
            <person name="Yamane H."/>
            <person name="Yoshiki S."/>
            <person name="Yoshihara R."/>
            <person name="Yukawa K."/>
            <person name="Zhong H."/>
            <person name="Yano M."/>
            <person name="Yuan Q."/>
            <person name="Ouyang S."/>
            <person name="Liu J."/>
            <person name="Jones K.M."/>
            <person name="Gansberger K."/>
            <person name="Moffat K."/>
            <person name="Hill J."/>
            <person name="Bera J."/>
            <person name="Fadrosh D."/>
            <person name="Jin S."/>
            <person name="Johri S."/>
            <person name="Kim M."/>
            <person name="Overton L."/>
            <person name="Reardon M."/>
            <person name="Tsitrin T."/>
            <person name="Vuong H."/>
            <person name="Weaver B."/>
            <person name="Ciecko A."/>
            <person name="Tallon L."/>
            <person name="Jackson J."/>
            <person name="Pai G."/>
            <person name="Aken S.V."/>
            <person name="Utterback T."/>
            <person name="Reidmuller S."/>
            <person name="Feldblyum T."/>
            <person name="Hsiao J."/>
            <person name="Zismann V."/>
            <person name="Iobst S."/>
            <person name="de Vazeille A.R."/>
            <person name="Buell C.R."/>
            <person name="Ying K."/>
            <person name="Li Y."/>
            <person name="Lu T."/>
            <person name="Huang Y."/>
            <person name="Zhao Q."/>
            <person name="Feng Q."/>
            <person name="Zhang L."/>
            <person name="Zhu J."/>
            <person name="Weng Q."/>
            <person name="Mu J."/>
            <person name="Lu Y."/>
            <person name="Fan D."/>
            <person name="Liu Y."/>
            <person name="Guan J."/>
            <person name="Zhang Y."/>
            <person name="Yu S."/>
            <person name="Liu X."/>
            <person name="Zhang Y."/>
            <person name="Hong G."/>
            <person name="Han B."/>
            <person name="Choisne N."/>
            <person name="Demange N."/>
            <person name="Orjeda G."/>
            <person name="Samain S."/>
            <person name="Cattolico L."/>
            <person name="Pelletier E."/>
            <person name="Couloux A."/>
            <person name="Segurens B."/>
            <person name="Wincker P."/>
            <person name="D'Hont A."/>
            <person name="Scarpelli C."/>
            <person name="Weissenbach J."/>
            <person name="Salanoubat M."/>
            <person name="Quetier F."/>
            <person name="Yu Y."/>
            <person name="Kim H.R."/>
            <person name="Rambo T."/>
            <person name="Currie J."/>
            <person name="Collura K."/>
            <person name="Luo M."/>
            <person name="Yang T."/>
            <person name="Ammiraju J.S.S."/>
            <person name="Engler F."/>
            <person name="Soderlund C."/>
            <person name="Wing R.A."/>
            <person name="Palmer L.E."/>
            <person name="de la Bastide M."/>
            <person name="Spiegel L."/>
            <person name="Nascimento L."/>
            <person name="Zutavern T."/>
            <person name="O'Shaughnessy A."/>
            <person name="Dike S."/>
            <person name="Dedhia N."/>
            <person name="Preston R."/>
            <person name="Balija V."/>
            <person name="McCombie W.R."/>
            <person name="Chow T."/>
            <person name="Chen H."/>
            <person name="Chung M."/>
            <person name="Chen C."/>
            <person name="Shaw J."/>
            <person name="Wu H."/>
            <person name="Hsiao K."/>
            <person name="Chao Y."/>
            <person name="Chu M."/>
            <person name="Cheng C."/>
            <person name="Hour A."/>
            <person name="Lee P."/>
            <person name="Lin S."/>
            <person name="Lin Y."/>
            <person name="Liou J."/>
            <person name="Liu S."/>
            <person name="Hsing Y."/>
            <person name="Raghuvanshi S."/>
            <person name="Mohanty A."/>
            <person name="Bharti A.K."/>
            <person name="Gaur A."/>
            <person name="Gupta V."/>
            <person name="Kumar D."/>
            <person name="Ravi V."/>
            <person name="Vij S."/>
            <person name="Kapur A."/>
            <person name="Khurana P."/>
            <person name="Khurana P."/>
            <person name="Khurana J.P."/>
            <person name="Tyagi A.K."/>
            <person name="Gaikwad K."/>
            <person name="Singh A."/>
            <person name="Dalal V."/>
            <person name="Srivastava S."/>
            <person name="Dixit A."/>
            <person name="Pal A.K."/>
            <person name="Ghazi I.A."/>
            <person name="Yadav M."/>
            <person name="Pandit A."/>
            <person name="Bhargava A."/>
            <person name="Sureshbabu K."/>
            <person name="Batra K."/>
            <person name="Sharma T.R."/>
            <person name="Mohapatra T."/>
            <person name="Singh N.K."/>
            <person name="Messing J."/>
            <person name="Nelson A.B."/>
            <person name="Fuks G."/>
            <person name="Kavchok S."/>
            <person name="Keizer G."/>
            <person name="Linton E."/>
            <person name="Llaca V."/>
            <person name="Song R."/>
            <person name="Tanyolac B."/>
            <person name="Young S."/>
            <person name="Ho-Il K."/>
            <person name="Hahn J.H."/>
            <person name="Sangsakoo G."/>
            <person name="Vanavichit A."/>
            <person name="de Mattos Luiz.A.T."/>
            <person name="Zimmer P.D."/>
            <person name="Malone G."/>
            <person name="Dellagostin O."/>
            <person name="de Oliveira A.C."/>
            <person name="Bevan M."/>
            <person name="Bancroft I."/>
            <person name="Minx P."/>
            <person name="Cordum H."/>
            <person name="Wilson R."/>
            <person name="Cheng Z."/>
            <person name="Jin W."/>
            <person name="Jiang J."/>
            <person name="Leong S.A."/>
            <person name="Iwama H."/>
            <person name="Gojobori T."/>
            <person name="Itoh T."/>
            <person name="Niimura Y."/>
            <person name="Fujii Y."/>
            <person name="Habara T."/>
            <person name="Sakai H."/>
            <person name="Sato Y."/>
            <person name="Wilson G."/>
            <person name="Kumar K."/>
            <person name="McCouch S."/>
            <person name="Juretic N."/>
            <person name="Hoen D."/>
            <person name="Wright S."/>
            <person name="Bruskiewich R."/>
            <person name="Bureau T."/>
            <person name="Miyao A."/>
            <person name="Hirochika H."/>
            <person name="Nishikawa T."/>
            <person name="Kadowaki K."/>
            <person name="Sugiura M."/>
            <person name="Burr B."/>
            <person name="Sasaki T."/>
        </authorList>
    </citation>
    <scope>NUCLEOTIDE SEQUENCE [LARGE SCALE GENOMIC DNA]</scope>
    <source>
        <strain evidence="4">cv. Nipponbare</strain>
    </source>
</reference>
<dbReference type="PANTHER" id="PTHR48475:SF1">
    <property type="entry name" value="RNASE H TYPE-1 DOMAIN-CONTAINING PROTEIN"/>
    <property type="match status" value="1"/>
</dbReference>
<reference evidence="3" key="4">
    <citation type="submission" date="2006-01" db="EMBL/GenBank/DDBJ databases">
        <title>Oryza sativa chromosome 3 BAC OSJNBa0035N15 genomic sequence.</title>
        <authorList>
            <person name="Buell C.R."/>
            <person name="Yuan Q."/>
            <person name="Ouyang S."/>
            <person name="Liu J."/>
            <person name="Gansberger K."/>
            <person name="Jones K.M."/>
            <person name="Overton II L.L."/>
            <person name="Tsitrin T."/>
            <person name="Kim M.M."/>
            <person name="Bera J.J."/>
            <person name="Jin S.S."/>
            <person name="Fadrosh D.W."/>
            <person name="Tallon L.J."/>
            <person name="Koo H."/>
            <person name="Zismann V."/>
            <person name="Hsiao J."/>
            <person name="Blunt S."/>
            <person name="Vanaken S.S."/>
            <person name="Riedmuller S.B."/>
            <person name="Utterback T.T."/>
            <person name="Feldblyum T.V."/>
            <person name="Yang Q.Q."/>
            <person name="Haas B.J."/>
            <person name="Suh B.B."/>
            <person name="Peterson J.J."/>
            <person name="Quackenbush J."/>
            <person name="White O."/>
            <person name="Salzberg S.L."/>
            <person name="Fraser C.M."/>
        </authorList>
    </citation>
    <scope>NUCLEOTIDE SEQUENCE</scope>
</reference>
<feature type="domain" description="RNase H type-1" evidence="1">
    <location>
        <begin position="191"/>
        <end position="295"/>
    </location>
</feature>
<dbReference type="GO" id="GO:0004523">
    <property type="term" value="F:RNA-DNA hybrid ribonuclease activity"/>
    <property type="evidence" value="ECO:0007669"/>
    <property type="project" value="InterPro"/>
</dbReference>
<gene>
    <name evidence="3" type="primary">OSJNBa0035N15.30</name>
    <name evidence="2" type="ORF">OJ1004_D04.7</name>
</gene>
<protein>
    <submittedName>
        <fullName evidence="2">Polyprotein</fullName>
    </submittedName>
    <submittedName>
        <fullName evidence="3">RNase H domain containing protein</fullName>
    </submittedName>
</protein>
<evidence type="ECO:0000259" key="1">
    <source>
        <dbReference type="Pfam" id="PF13456"/>
    </source>
</evidence>